<evidence type="ECO:0000256" key="1">
    <source>
        <dbReference type="ARBA" id="ARBA00038158"/>
    </source>
</evidence>
<comment type="similarity">
    <text evidence="1">Belongs to the methyltransferase superfamily. LaeA methyltransferase family.</text>
</comment>
<sequence length="382" mass="43553">MHLNKKPVRAAETTGNAAGDTTTTEQEQADDNHIEIDDDSDSSYSAATNITDTQSLRTSILNYKWENGRRYHAYQDGAYWGPNDDRQQEAEDLMHEMYRIIMEDKLYAAPIGDNPQACRSTQLPLQTLTYFSAYPRRGLRYRHLGHLIVFSQFADEHSSAEVIGVDLSPIQPGFVPPNCKFEVDDINQEWTYPDNTYDFVHIRGMTGCIPDWVELHKKAYKSLKPGGWVEHVELWGIAKSDDGSLKSDSPAKKWVDVFKKIGEAIGKDFFTGHQAADFQREAGFENVYEKRLKVPIGPWPKDKKLKQWGAWNRQFLLQALEGFSIRGLTEMLGWSYDDAQVFLVDMRKELLNPQLHAYTDVTIIYGQKLHEQGHGGTSQSLA</sequence>
<reference evidence="3" key="2">
    <citation type="submission" date="2020-05" db="EMBL/GenBank/DDBJ databases">
        <authorList>
            <person name="Kim H.-S."/>
            <person name="Proctor R.H."/>
            <person name="Brown D.W."/>
        </authorList>
    </citation>
    <scope>NUCLEOTIDE SEQUENCE</scope>
    <source>
        <strain evidence="3">NRRL 20472</strain>
    </source>
</reference>
<dbReference type="Pfam" id="PF13489">
    <property type="entry name" value="Methyltransf_23"/>
    <property type="match status" value="1"/>
</dbReference>
<dbReference type="SUPFAM" id="SSF53335">
    <property type="entry name" value="S-adenosyl-L-methionine-dependent methyltransferases"/>
    <property type="match status" value="1"/>
</dbReference>
<protein>
    <recommendedName>
        <fullName evidence="5">Methyltransferase</fullName>
    </recommendedName>
</protein>
<comment type="caution">
    <text evidence="3">The sequence shown here is derived from an EMBL/GenBank/DDBJ whole genome shotgun (WGS) entry which is preliminary data.</text>
</comment>
<dbReference type="CDD" id="cd02440">
    <property type="entry name" value="AdoMet_MTases"/>
    <property type="match status" value="1"/>
</dbReference>
<evidence type="ECO:0008006" key="5">
    <source>
        <dbReference type="Google" id="ProtNLM"/>
    </source>
</evidence>
<dbReference type="Proteomes" id="UP000622797">
    <property type="component" value="Unassembled WGS sequence"/>
</dbReference>
<organism evidence="3 4">
    <name type="scientific">Fusarium sarcochroum</name>
    <dbReference type="NCBI Taxonomy" id="1208366"/>
    <lineage>
        <taxon>Eukaryota</taxon>
        <taxon>Fungi</taxon>
        <taxon>Dikarya</taxon>
        <taxon>Ascomycota</taxon>
        <taxon>Pezizomycotina</taxon>
        <taxon>Sordariomycetes</taxon>
        <taxon>Hypocreomycetidae</taxon>
        <taxon>Hypocreales</taxon>
        <taxon>Nectriaceae</taxon>
        <taxon>Fusarium</taxon>
        <taxon>Fusarium lateritium species complex</taxon>
    </lineage>
</organism>
<proteinExistence type="inferred from homology"/>
<feature type="compositionally biased region" description="Low complexity" evidence="2">
    <location>
        <begin position="10"/>
        <end position="26"/>
    </location>
</feature>
<dbReference type="InterPro" id="IPR029063">
    <property type="entry name" value="SAM-dependent_MTases_sf"/>
</dbReference>
<feature type="region of interest" description="Disordered" evidence="2">
    <location>
        <begin position="1"/>
        <end position="45"/>
    </location>
</feature>
<dbReference type="GO" id="GO:0008168">
    <property type="term" value="F:methyltransferase activity"/>
    <property type="evidence" value="ECO:0007669"/>
    <property type="project" value="TreeGrafter"/>
</dbReference>
<dbReference type="Gene3D" id="3.40.50.150">
    <property type="entry name" value="Vaccinia Virus protein VP39"/>
    <property type="match status" value="1"/>
</dbReference>
<evidence type="ECO:0000313" key="4">
    <source>
        <dbReference type="Proteomes" id="UP000622797"/>
    </source>
</evidence>
<gene>
    <name evidence="3" type="ORF">FSARC_11721</name>
</gene>
<dbReference type="PANTHER" id="PTHR43591">
    <property type="entry name" value="METHYLTRANSFERASE"/>
    <property type="match status" value="1"/>
</dbReference>
<name>A0A8H4WZY6_9HYPO</name>
<dbReference type="AlphaFoldDB" id="A0A8H4WZY6"/>
<evidence type="ECO:0000256" key="2">
    <source>
        <dbReference type="SAM" id="MobiDB-lite"/>
    </source>
</evidence>
<dbReference type="EMBL" id="JABEXW010000767">
    <property type="protein sequence ID" value="KAF4955906.1"/>
    <property type="molecule type" value="Genomic_DNA"/>
</dbReference>
<dbReference type="OrthoDB" id="184880at2759"/>
<dbReference type="PANTHER" id="PTHR43591:SF10">
    <property type="entry name" value="ABC TRANSMEMBRANE TYPE-1 DOMAIN-CONTAINING PROTEIN-RELATED"/>
    <property type="match status" value="1"/>
</dbReference>
<evidence type="ECO:0000313" key="3">
    <source>
        <dbReference type="EMBL" id="KAF4955906.1"/>
    </source>
</evidence>
<keyword evidence="4" id="KW-1185">Reference proteome</keyword>
<reference evidence="3" key="1">
    <citation type="journal article" date="2020" name="BMC Genomics">
        <title>Correction to: Identification and distribution of gene clusters required for synthesis of sphingolipid metabolism inhibitors in diverse species of the filamentous fungus Fusarium.</title>
        <authorList>
            <person name="Kim H.S."/>
            <person name="Lohmar J.M."/>
            <person name="Busman M."/>
            <person name="Brown D.W."/>
            <person name="Naumann T.A."/>
            <person name="Divon H.H."/>
            <person name="Lysoe E."/>
            <person name="Uhlig S."/>
            <person name="Proctor R.H."/>
        </authorList>
    </citation>
    <scope>NUCLEOTIDE SEQUENCE</scope>
    <source>
        <strain evidence="3">NRRL 20472</strain>
    </source>
</reference>
<accession>A0A8H4WZY6</accession>